<keyword evidence="3" id="KW-1185">Reference proteome</keyword>
<gene>
    <name evidence="2" type="ORF">P7K49_023867</name>
</gene>
<feature type="region of interest" description="Disordered" evidence="1">
    <location>
        <begin position="116"/>
        <end position="139"/>
    </location>
</feature>
<name>A0ABQ9UMW7_SAGOE</name>
<reference evidence="2 3" key="1">
    <citation type="submission" date="2023-05" db="EMBL/GenBank/DDBJ databases">
        <title>B98-5 Cell Line De Novo Hybrid Assembly: An Optical Mapping Approach.</title>
        <authorList>
            <person name="Kananen K."/>
            <person name="Auerbach J.A."/>
            <person name="Kautto E."/>
            <person name="Blachly J.S."/>
        </authorList>
    </citation>
    <scope>NUCLEOTIDE SEQUENCE [LARGE SCALE GENOMIC DNA]</scope>
    <source>
        <strain evidence="2">B95-8</strain>
        <tissue evidence="2">Cell line</tissue>
    </source>
</reference>
<comment type="caution">
    <text evidence="2">The sequence shown here is derived from an EMBL/GenBank/DDBJ whole genome shotgun (WGS) entry which is preliminary data.</text>
</comment>
<evidence type="ECO:0000313" key="3">
    <source>
        <dbReference type="Proteomes" id="UP001266305"/>
    </source>
</evidence>
<evidence type="ECO:0000256" key="1">
    <source>
        <dbReference type="SAM" id="MobiDB-lite"/>
    </source>
</evidence>
<accession>A0ABQ9UMW7</accession>
<evidence type="ECO:0000313" key="2">
    <source>
        <dbReference type="EMBL" id="KAK2098416.1"/>
    </source>
</evidence>
<dbReference type="Proteomes" id="UP001266305">
    <property type="component" value="Unassembled WGS sequence"/>
</dbReference>
<protein>
    <submittedName>
        <fullName evidence="2">Uncharacterized protein</fullName>
    </submittedName>
</protein>
<organism evidence="2 3">
    <name type="scientific">Saguinus oedipus</name>
    <name type="common">Cotton-top tamarin</name>
    <name type="synonym">Oedipomidas oedipus</name>
    <dbReference type="NCBI Taxonomy" id="9490"/>
    <lineage>
        <taxon>Eukaryota</taxon>
        <taxon>Metazoa</taxon>
        <taxon>Chordata</taxon>
        <taxon>Craniata</taxon>
        <taxon>Vertebrata</taxon>
        <taxon>Euteleostomi</taxon>
        <taxon>Mammalia</taxon>
        <taxon>Eutheria</taxon>
        <taxon>Euarchontoglires</taxon>
        <taxon>Primates</taxon>
        <taxon>Haplorrhini</taxon>
        <taxon>Platyrrhini</taxon>
        <taxon>Cebidae</taxon>
        <taxon>Callitrichinae</taxon>
        <taxon>Saguinus</taxon>
    </lineage>
</organism>
<dbReference type="EMBL" id="JASSZA010000011">
    <property type="protein sequence ID" value="KAK2098416.1"/>
    <property type="molecule type" value="Genomic_DNA"/>
</dbReference>
<proteinExistence type="predicted"/>
<sequence>MQDCMPLATTGGERDYPLPPGLVKSLSSGCWLDQGPQRRAGRADRSAQRMAASDFQLKDGVMVGNCKEPPIGIVSSWKGKIQYVRLSLSYLKHSPWMPNGCTKSLCKIGLHNSMAKTEGSSGNQSTNTRLNLSENHLYT</sequence>